<comment type="subcellular location">
    <subcellularLocation>
        <location evidence="11">Cytoplasm</location>
    </subcellularLocation>
</comment>
<name>A0A545SXN7_9PROT</name>
<keyword evidence="8 11" id="KW-0028">Amino-acid biosynthesis</keyword>
<dbReference type="Proteomes" id="UP000315252">
    <property type="component" value="Unassembled WGS sequence"/>
</dbReference>
<comment type="similarity">
    <text evidence="5">In the C-terminal section; belongs to the PRA-PH family.</text>
</comment>
<comment type="pathway">
    <text evidence="4">Amino-acid biosynthesis; L-histidine biosynthesis; L-histidine from 5-phospho-alpha-D-ribose 1-diphosphate: step 2/9.</text>
</comment>
<feature type="binding site" evidence="11">
    <location>
        <position position="119"/>
    </location>
    <ligand>
        <name>Mg(2+)</name>
        <dbReference type="ChEBI" id="CHEBI:18420"/>
    </ligand>
</feature>
<evidence type="ECO:0000256" key="10">
    <source>
        <dbReference type="ARBA" id="ARBA00023102"/>
    </source>
</evidence>
<dbReference type="PANTHER" id="PTHR42945">
    <property type="entry name" value="HISTIDINE BIOSYNTHESIS BIFUNCTIONAL PROTEIN"/>
    <property type="match status" value="1"/>
</dbReference>
<dbReference type="AlphaFoldDB" id="A0A545SXN7"/>
<comment type="catalytic activity">
    <reaction evidence="1 11">
        <text>1-(5-phospho-beta-D-ribosyl)-5'-AMP + H2O = 1-(5-phospho-beta-D-ribosyl)-5-[(5-phospho-beta-D-ribosylamino)methylideneamino]imidazole-4-carboxamide</text>
        <dbReference type="Rhea" id="RHEA:20049"/>
        <dbReference type="ChEBI" id="CHEBI:15377"/>
        <dbReference type="ChEBI" id="CHEBI:58435"/>
        <dbReference type="ChEBI" id="CHEBI:59457"/>
        <dbReference type="EC" id="3.5.4.19"/>
    </reaction>
</comment>
<evidence type="ECO:0000313" key="14">
    <source>
        <dbReference type="Proteomes" id="UP000315252"/>
    </source>
</evidence>
<dbReference type="PANTHER" id="PTHR42945:SF1">
    <property type="entry name" value="HISTIDINE BIOSYNTHESIS BIFUNCTIONAL PROTEIN HIS7"/>
    <property type="match status" value="1"/>
</dbReference>
<keyword evidence="11" id="KW-0479">Metal-binding</keyword>
<keyword evidence="10 11" id="KW-0368">Histidine biosynthesis</keyword>
<comment type="subunit">
    <text evidence="11">Homodimer.</text>
</comment>
<dbReference type="GO" id="GO:0000287">
    <property type="term" value="F:magnesium ion binding"/>
    <property type="evidence" value="ECO:0007669"/>
    <property type="project" value="UniProtKB-UniRule"/>
</dbReference>
<dbReference type="InterPro" id="IPR038019">
    <property type="entry name" value="PRib_AMP_CycHydrolase_sf"/>
</dbReference>
<keyword evidence="9 11" id="KW-0378">Hydrolase</keyword>
<keyword evidence="11" id="KW-0460">Magnesium</keyword>
<comment type="pathway">
    <text evidence="3 11">Amino-acid biosynthesis; L-histidine biosynthesis; L-histidine from 5-phospho-alpha-D-ribose 1-diphosphate: step 3/9.</text>
</comment>
<keyword evidence="14" id="KW-1185">Reference proteome</keyword>
<dbReference type="HAMAP" id="MF_01021">
    <property type="entry name" value="HisI"/>
    <property type="match status" value="1"/>
</dbReference>
<dbReference type="InterPro" id="IPR026660">
    <property type="entry name" value="PRA-CH"/>
</dbReference>
<evidence type="ECO:0000256" key="11">
    <source>
        <dbReference type="HAMAP-Rule" id="MF_01021"/>
    </source>
</evidence>
<dbReference type="OrthoDB" id="9795769at2"/>
<dbReference type="RefSeq" id="WP_142899917.1">
    <property type="nucleotide sequence ID" value="NZ_ML660072.1"/>
</dbReference>
<reference evidence="13 14" key="1">
    <citation type="submission" date="2019-06" db="EMBL/GenBank/DDBJ databases">
        <title>Whole genome sequence for Rhodospirillaceae sp. R148.</title>
        <authorList>
            <person name="Wang G."/>
        </authorList>
    </citation>
    <scope>NUCLEOTIDE SEQUENCE [LARGE SCALE GENOMIC DNA]</scope>
    <source>
        <strain evidence="13 14">R148</strain>
    </source>
</reference>
<dbReference type="GO" id="GO:0004635">
    <property type="term" value="F:phosphoribosyl-AMP cyclohydrolase activity"/>
    <property type="evidence" value="ECO:0007669"/>
    <property type="project" value="UniProtKB-UniRule"/>
</dbReference>
<evidence type="ECO:0000256" key="9">
    <source>
        <dbReference type="ARBA" id="ARBA00022801"/>
    </source>
</evidence>
<evidence type="ECO:0000259" key="12">
    <source>
        <dbReference type="Pfam" id="PF01502"/>
    </source>
</evidence>
<evidence type="ECO:0000256" key="6">
    <source>
        <dbReference type="ARBA" id="ARBA00008299"/>
    </source>
</evidence>
<dbReference type="FunFam" id="3.10.20.810:FF:000001">
    <property type="entry name" value="Histidine biosynthesis bifunctional protein HisIE"/>
    <property type="match status" value="1"/>
</dbReference>
<gene>
    <name evidence="11 13" type="primary">hisI</name>
    <name evidence="13" type="ORF">FKG95_28735</name>
</gene>
<feature type="binding site" evidence="11">
    <location>
        <position position="115"/>
    </location>
    <ligand>
        <name>Mg(2+)</name>
        <dbReference type="ChEBI" id="CHEBI:18420"/>
    </ligand>
</feature>
<evidence type="ECO:0000256" key="8">
    <source>
        <dbReference type="ARBA" id="ARBA00022605"/>
    </source>
</evidence>
<dbReference type="Pfam" id="PF01502">
    <property type="entry name" value="PRA-CH"/>
    <property type="match status" value="1"/>
</dbReference>
<dbReference type="GO" id="GO:0005737">
    <property type="term" value="C:cytoplasm"/>
    <property type="evidence" value="ECO:0007669"/>
    <property type="project" value="UniProtKB-SubCell"/>
</dbReference>
<feature type="binding site" evidence="11">
    <location>
        <position position="117"/>
    </location>
    <ligand>
        <name>Mg(2+)</name>
        <dbReference type="ChEBI" id="CHEBI:18420"/>
    </ligand>
</feature>
<dbReference type="SUPFAM" id="SSF141734">
    <property type="entry name" value="HisI-like"/>
    <property type="match status" value="1"/>
</dbReference>
<feature type="domain" description="Phosphoribosyl-AMP cyclohydrolase" evidence="12">
    <location>
        <begin position="68"/>
        <end position="143"/>
    </location>
</feature>
<dbReference type="Gene3D" id="4.10.80.70">
    <property type="match status" value="1"/>
</dbReference>
<evidence type="ECO:0000256" key="5">
    <source>
        <dbReference type="ARBA" id="ARBA00007731"/>
    </source>
</evidence>
<comment type="cofactor">
    <cofactor evidence="11">
        <name>Mg(2+)</name>
        <dbReference type="ChEBI" id="CHEBI:18420"/>
    </cofactor>
    <text evidence="11">Binds 1 Mg(2+) ion per subunit.</text>
</comment>
<comment type="function">
    <text evidence="11">Catalyzes the hydrolysis of the adenine ring of phosphoribosyl-AMP.</text>
</comment>
<evidence type="ECO:0000313" key="13">
    <source>
        <dbReference type="EMBL" id="TQV69726.1"/>
    </source>
</evidence>
<dbReference type="EMBL" id="VHSH01000021">
    <property type="protein sequence ID" value="TQV69726.1"/>
    <property type="molecule type" value="Genomic_DNA"/>
</dbReference>
<dbReference type="EC" id="3.5.4.19" evidence="11"/>
<dbReference type="UniPathway" id="UPA00031">
    <property type="reaction ID" value="UER00008"/>
</dbReference>
<comment type="caution">
    <text evidence="11">Lacks conserved residue(s) required for the propagation of feature annotation.</text>
</comment>
<dbReference type="InterPro" id="IPR002496">
    <property type="entry name" value="PRib_AMP_CycHydrolase_dom"/>
</dbReference>
<dbReference type="GO" id="GO:0000105">
    <property type="term" value="P:L-histidine biosynthetic process"/>
    <property type="evidence" value="ECO:0007669"/>
    <property type="project" value="UniProtKB-UniRule"/>
</dbReference>
<dbReference type="NCBIfam" id="NF000768">
    <property type="entry name" value="PRK00051.1"/>
    <property type="match status" value="1"/>
</dbReference>
<comment type="similarity">
    <text evidence="6">In the N-terminal section; belongs to the PRA-CH family.</text>
</comment>
<evidence type="ECO:0000256" key="7">
    <source>
        <dbReference type="ARBA" id="ARBA00022490"/>
    </source>
</evidence>
<comment type="similarity">
    <text evidence="11">Belongs to the PRA-CH family.</text>
</comment>
<proteinExistence type="inferred from homology"/>
<evidence type="ECO:0000256" key="1">
    <source>
        <dbReference type="ARBA" id="ARBA00000024"/>
    </source>
</evidence>
<comment type="catalytic activity">
    <reaction evidence="2">
        <text>1-(5-phospho-beta-D-ribosyl)-ATP + H2O = 1-(5-phospho-beta-D-ribosyl)-5'-AMP + diphosphate + H(+)</text>
        <dbReference type="Rhea" id="RHEA:22828"/>
        <dbReference type="ChEBI" id="CHEBI:15377"/>
        <dbReference type="ChEBI" id="CHEBI:15378"/>
        <dbReference type="ChEBI" id="CHEBI:33019"/>
        <dbReference type="ChEBI" id="CHEBI:59457"/>
        <dbReference type="ChEBI" id="CHEBI:73183"/>
        <dbReference type="EC" id="3.6.1.31"/>
    </reaction>
</comment>
<sequence length="198" mass="20594">MKPDQNGPKPSGASAVSGGSAVPGGSGAFAARLSVEQVEEGFALAPKFDAEGLIPCITTDAATGEVLMLGYMNGAALEKTIATGEAHYWSRSRQCLWRKGATSGLAQKVEEMRVDDDQDAIWLRVRVAGSGASCHVGYRSCFYRSVELGGQSGSLAGDSPGISSGISPGGPARLRLEESRKTFDPKAVYGDAPNPTQL</sequence>
<accession>A0A545SXN7</accession>
<evidence type="ECO:0000256" key="2">
    <source>
        <dbReference type="ARBA" id="ARBA00001460"/>
    </source>
</evidence>
<comment type="caution">
    <text evidence="13">The sequence shown here is derived from an EMBL/GenBank/DDBJ whole genome shotgun (WGS) entry which is preliminary data.</text>
</comment>
<keyword evidence="7 11" id="KW-0963">Cytoplasm</keyword>
<evidence type="ECO:0000256" key="4">
    <source>
        <dbReference type="ARBA" id="ARBA00005204"/>
    </source>
</evidence>
<dbReference type="Gene3D" id="3.10.20.810">
    <property type="entry name" value="Phosphoribosyl-AMP cyclohydrolase"/>
    <property type="match status" value="1"/>
</dbReference>
<protein>
    <recommendedName>
        <fullName evidence="11">Phosphoribosyl-AMP cyclohydrolase</fullName>
        <shortName evidence="11">PRA-CH</shortName>
        <ecNumber evidence="11">3.5.4.19</ecNumber>
    </recommendedName>
</protein>
<dbReference type="GO" id="GO:0004636">
    <property type="term" value="F:phosphoribosyl-ATP diphosphatase activity"/>
    <property type="evidence" value="ECO:0007669"/>
    <property type="project" value="UniProtKB-EC"/>
</dbReference>
<organism evidence="13 14">
    <name type="scientific">Denitrobaculum tricleocarpae</name>
    <dbReference type="NCBI Taxonomy" id="2591009"/>
    <lineage>
        <taxon>Bacteria</taxon>
        <taxon>Pseudomonadati</taxon>
        <taxon>Pseudomonadota</taxon>
        <taxon>Alphaproteobacteria</taxon>
        <taxon>Rhodospirillales</taxon>
        <taxon>Rhodospirillaceae</taxon>
        <taxon>Denitrobaculum</taxon>
    </lineage>
</organism>
<evidence type="ECO:0000256" key="3">
    <source>
        <dbReference type="ARBA" id="ARBA00005169"/>
    </source>
</evidence>